<dbReference type="PROSITE" id="PS50181">
    <property type="entry name" value="FBOX"/>
    <property type="match status" value="1"/>
</dbReference>
<dbReference type="AlphaFoldDB" id="A0A857IYK2"/>
<accession>A0A857IYK2</accession>
<dbReference type="InterPro" id="IPR001810">
    <property type="entry name" value="F-box_dom"/>
</dbReference>
<protein>
    <recommendedName>
        <fullName evidence="1">F-box domain-containing protein</fullName>
    </recommendedName>
</protein>
<name>A0A857IYK2_9BURK</name>
<dbReference type="RefSeq" id="WP_160550044.1">
    <property type="nucleotide sequence ID" value="NZ_CP047650.1"/>
</dbReference>
<proteinExistence type="predicted"/>
<keyword evidence="3" id="KW-1185">Reference proteome</keyword>
<sequence length="357" mass="40590">MNLFSPTLVRCLPTLYGQRPLAGPMGIDPAVRDRRDTGPLVRLEHLPNELLRDVFDYLGPAELQAFGLLNRRMGSLVDQQRCSIATAAERLLEQLQSKDGVVRPWVMIGVLHALTRLPARSRHASRMVGVLIERLKLAGPEILEEGSPHRAAALQLLDWLLHAPCCPMVERLLHGLMGRLLVQLPGEVLRVRLEPLMRLITQDAGPMLEPARSPLALSWIGSLASGAMWSVRETQIGPQSVYWIIEQALFRRFEDLTLDRIPARVQRRYLRLLNTLAAAMFDTADQRQAQRRMLGLIANWPYEEWHELGGWWYFDRRALRDWPEAETPLSPMQRACLHLVIDPESADYPEFQGCSVS</sequence>
<reference evidence="2 3" key="1">
    <citation type="submission" date="2020-01" db="EMBL/GenBank/DDBJ databases">
        <title>Genome sequencing of strain KACC 21265.</title>
        <authorList>
            <person name="Heo J."/>
            <person name="Kim S.-J."/>
            <person name="Kim J.-S."/>
            <person name="Hong S.-B."/>
            <person name="Kwon S.-W."/>
        </authorList>
    </citation>
    <scope>NUCLEOTIDE SEQUENCE [LARGE SCALE GENOMIC DNA]</scope>
    <source>
        <strain evidence="2 3">KACC 21265</strain>
    </source>
</reference>
<evidence type="ECO:0000313" key="2">
    <source>
        <dbReference type="EMBL" id="QHI96526.1"/>
    </source>
</evidence>
<evidence type="ECO:0000313" key="3">
    <source>
        <dbReference type="Proteomes" id="UP000464787"/>
    </source>
</evidence>
<organism evidence="2 3">
    <name type="scientific">Xylophilus rhododendri</name>
    <dbReference type="NCBI Taxonomy" id="2697032"/>
    <lineage>
        <taxon>Bacteria</taxon>
        <taxon>Pseudomonadati</taxon>
        <taxon>Pseudomonadota</taxon>
        <taxon>Betaproteobacteria</taxon>
        <taxon>Burkholderiales</taxon>
        <taxon>Xylophilus</taxon>
    </lineage>
</organism>
<dbReference type="Pfam" id="PF00646">
    <property type="entry name" value="F-box"/>
    <property type="match status" value="1"/>
</dbReference>
<dbReference type="EMBL" id="CP047650">
    <property type="protein sequence ID" value="QHI96526.1"/>
    <property type="molecule type" value="Genomic_DNA"/>
</dbReference>
<gene>
    <name evidence="2" type="ORF">GT347_00030</name>
</gene>
<dbReference type="SUPFAM" id="SSF81383">
    <property type="entry name" value="F-box domain"/>
    <property type="match status" value="1"/>
</dbReference>
<dbReference type="InterPro" id="IPR036047">
    <property type="entry name" value="F-box-like_dom_sf"/>
</dbReference>
<feature type="domain" description="F-box" evidence="1">
    <location>
        <begin position="40"/>
        <end position="95"/>
    </location>
</feature>
<dbReference type="KEGG" id="xyk:GT347_00030"/>
<dbReference type="Proteomes" id="UP000464787">
    <property type="component" value="Chromosome"/>
</dbReference>
<evidence type="ECO:0000259" key="1">
    <source>
        <dbReference type="PROSITE" id="PS50181"/>
    </source>
</evidence>